<dbReference type="RefSeq" id="WP_170152165.1">
    <property type="nucleotide sequence ID" value="NZ_JAQQKY010000006.1"/>
</dbReference>
<evidence type="ECO:0000313" key="3">
    <source>
        <dbReference type="EMBL" id="RKQ55357.1"/>
    </source>
</evidence>
<evidence type="ECO:0000313" key="2">
    <source>
        <dbReference type="EMBL" id="MDC7691369.1"/>
    </source>
</evidence>
<organism evidence="3 4">
    <name type="scientific">Vogesella indigofera</name>
    <name type="common">Pseudomonas indigofera</name>
    <dbReference type="NCBI Taxonomy" id="45465"/>
    <lineage>
        <taxon>Bacteria</taxon>
        <taxon>Pseudomonadati</taxon>
        <taxon>Pseudomonadota</taxon>
        <taxon>Betaproteobacteria</taxon>
        <taxon>Neisseriales</taxon>
        <taxon>Chromobacteriaceae</taxon>
        <taxon>Vogesella</taxon>
    </lineage>
</organism>
<evidence type="ECO:0000256" key="1">
    <source>
        <dbReference type="SAM" id="MobiDB-lite"/>
    </source>
</evidence>
<accession>A0A495B314</accession>
<reference evidence="3 4" key="1">
    <citation type="submission" date="2018-10" db="EMBL/GenBank/DDBJ databases">
        <title>Genomic Encyclopedia of Type Strains, Phase IV (KMG-IV): sequencing the most valuable type-strain genomes for metagenomic binning, comparative biology and taxonomic classification.</title>
        <authorList>
            <person name="Goeker M."/>
        </authorList>
    </citation>
    <scope>NUCLEOTIDE SEQUENCE [LARGE SCALE GENOMIC DNA]</scope>
    <source>
        <strain evidence="3 4">DSM 3303</strain>
    </source>
</reference>
<comment type="caution">
    <text evidence="3">The sequence shown here is derived from an EMBL/GenBank/DDBJ whole genome shotgun (WGS) entry which is preliminary data.</text>
</comment>
<dbReference type="EMBL" id="RBID01000017">
    <property type="protein sequence ID" value="RKQ55357.1"/>
    <property type="molecule type" value="Genomic_DNA"/>
</dbReference>
<gene>
    <name evidence="3" type="ORF">C8E02_2730</name>
    <name evidence="2" type="ORF">PQU93_11305</name>
</gene>
<sequence length="57" mass="6905">MKLLMLILLASVLSGCVVRPLYPYRHDDYYGHDRYYRGDDWRGGDWRDGDRRGSRRR</sequence>
<protein>
    <recommendedName>
        <fullName evidence="6">Lipoprotein</fullName>
    </recommendedName>
</protein>
<reference evidence="2 5" key="2">
    <citation type="submission" date="2023-01" db="EMBL/GenBank/DDBJ databases">
        <title>Novel species of the genus Vogesella isolated from rivers.</title>
        <authorList>
            <person name="Lu H."/>
        </authorList>
    </citation>
    <scope>NUCLEOTIDE SEQUENCE [LARGE SCALE GENOMIC DNA]</scope>
    <source>
        <strain evidence="2 5">SH7W</strain>
    </source>
</reference>
<proteinExistence type="predicted"/>
<dbReference type="EMBL" id="JAQQKY010000006">
    <property type="protein sequence ID" value="MDC7691369.1"/>
    <property type="molecule type" value="Genomic_DNA"/>
</dbReference>
<evidence type="ECO:0000313" key="5">
    <source>
        <dbReference type="Proteomes" id="UP001221566"/>
    </source>
</evidence>
<keyword evidence="5" id="KW-1185">Reference proteome</keyword>
<name>A0A495B314_VOGIN</name>
<evidence type="ECO:0000313" key="4">
    <source>
        <dbReference type="Proteomes" id="UP000279384"/>
    </source>
</evidence>
<dbReference type="Proteomes" id="UP001221566">
    <property type="component" value="Unassembled WGS sequence"/>
</dbReference>
<evidence type="ECO:0008006" key="6">
    <source>
        <dbReference type="Google" id="ProtNLM"/>
    </source>
</evidence>
<dbReference type="AlphaFoldDB" id="A0A495B314"/>
<dbReference type="PROSITE" id="PS51257">
    <property type="entry name" value="PROKAR_LIPOPROTEIN"/>
    <property type="match status" value="1"/>
</dbReference>
<feature type="region of interest" description="Disordered" evidence="1">
    <location>
        <begin position="38"/>
        <end position="57"/>
    </location>
</feature>
<dbReference type="Proteomes" id="UP000279384">
    <property type="component" value="Unassembled WGS sequence"/>
</dbReference>